<keyword evidence="1" id="KW-0472">Membrane</keyword>
<keyword evidence="1" id="KW-0812">Transmembrane</keyword>
<dbReference type="AlphaFoldDB" id="A0AAX1XGL4"/>
<evidence type="ECO:0000313" key="2">
    <source>
        <dbReference type="EMBL" id="RPB33130.1"/>
    </source>
</evidence>
<keyword evidence="1" id="KW-1133">Transmembrane helix</keyword>
<reference evidence="2 3" key="1">
    <citation type="journal article" date="2018" name="AMB Express">
        <title>Occurrence and significance of pathogenicity and fitness islands in environmental vibrios.</title>
        <authorList>
            <person name="Klein S."/>
            <person name="Pipes S."/>
            <person name="Lovell C.R."/>
        </authorList>
    </citation>
    <scope>NUCLEOTIDE SEQUENCE [LARGE SCALE GENOMIC DNA]</scope>
    <source>
        <strain evidence="2 3">JBS-8-11-1</strain>
    </source>
</reference>
<organism evidence="2 3">
    <name type="scientific">Vibrio diabolicus</name>
    <dbReference type="NCBI Taxonomy" id="50719"/>
    <lineage>
        <taxon>Bacteria</taxon>
        <taxon>Pseudomonadati</taxon>
        <taxon>Pseudomonadota</taxon>
        <taxon>Gammaproteobacteria</taxon>
        <taxon>Vibrionales</taxon>
        <taxon>Vibrionaceae</taxon>
        <taxon>Vibrio</taxon>
        <taxon>Vibrio diabolicus subgroup</taxon>
    </lineage>
</organism>
<evidence type="ECO:0008006" key="4">
    <source>
        <dbReference type="Google" id="ProtNLM"/>
    </source>
</evidence>
<evidence type="ECO:0000256" key="1">
    <source>
        <dbReference type="SAM" id="Phobius"/>
    </source>
</evidence>
<dbReference type="Proteomes" id="UP000283878">
    <property type="component" value="Unassembled WGS sequence"/>
</dbReference>
<proteinExistence type="predicted"/>
<sequence>MNNPIRLWFHVNKSIIVTLTVFLLIGLLYFPLSMLTSNEKLVSGVVSGRGFNATVTGSKSFIQIKLKSGLSVNISGTQHILLKSGDEVCLNRIERLFIGTPEYVFRYVGNCT</sequence>
<dbReference type="EMBL" id="PKPZ01000026">
    <property type="protein sequence ID" value="RPB33130.1"/>
    <property type="molecule type" value="Genomic_DNA"/>
</dbReference>
<accession>A0AAX1XGL4</accession>
<comment type="caution">
    <text evidence="2">The sequence shown here is derived from an EMBL/GenBank/DDBJ whole genome shotgun (WGS) entry which is preliminary data.</text>
</comment>
<feature type="transmembrane region" description="Helical" evidence="1">
    <location>
        <begin position="15"/>
        <end position="32"/>
    </location>
</feature>
<protein>
    <recommendedName>
        <fullName evidence="4">NusG domain-containing protein</fullName>
    </recommendedName>
</protein>
<name>A0AAX1XGL4_9VIBR</name>
<gene>
    <name evidence="2" type="ORF">CYQ91_22950</name>
</gene>
<evidence type="ECO:0000313" key="3">
    <source>
        <dbReference type="Proteomes" id="UP000283878"/>
    </source>
</evidence>